<sequence>MDRRRSKKGPVPRSVIEMEAHITVRLSSGDHLTKKLEGGIMMKKLFVKDYHQLSLTAFDLFLQEFQDNPAGTFGFATGSTPIGFYQRILEDHALYQTDYSNIKTFNLDEYVGLDEHQPQSYHHFMRHQLFNPLGIGREQVHIPKGNAEDLQKECTRYESLLSSNPIDLQILGIGENGHIGFNEPGTTFESGVHITTLKESTRQANSRFFDSIHEVPTQAITMGIQNILHAKKILVLVSGSSKAPILKEIFHHPVTTKIPASALHHHPDTTFIIDEKAAVSLSDD</sequence>
<evidence type="ECO:0000256" key="2">
    <source>
        <dbReference type="ARBA" id="ARBA00022801"/>
    </source>
</evidence>
<evidence type="ECO:0000256" key="4">
    <source>
        <dbReference type="HAMAP-Rule" id="MF_01241"/>
    </source>
</evidence>
<feature type="active site" description="Proton acceptor; for enolization step" evidence="4">
    <location>
        <position position="108"/>
    </location>
</feature>
<dbReference type="NCBIfam" id="TIGR00502">
    <property type="entry name" value="nagB"/>
    <property type="match status" value="1"/>
</dbReference>
<dbReference type="GO" id="GO:0004342">
    <property type="term" value="F:glucosamine-6-phosphate deaminase activity"/>
    <property type="evidence" value="ECO:0007669"/>
    <property type="project" value="UniProtKB-UniRule"/>
</dbReference>
<feature type="active site" description="For ring-opening step" evidence="4">
    <location>
        <position position="183"/>
    </location>
</feature>
<name>A0A1H3PQX8_9FIRM</name>
<dbReference type="InterPro" id="IPR018321">
    <property type="entry name" value="Glucosamine6P_isomerase_CS"/>
</dbReference>
<dbReference type="GO" id="GO:0005737">
    <property type="term" value="C:cytoplasm"/>
    <property type="evidence" value="ECO:0007669"/>
    <property type="project" value="TreeGrafter"/>
</dbReference>
<accession>A0A1H3PQX8</accession>
<dbReference type="PANTHER" id="PTHR11280:SF5">
    <property type="entry name" value="GLUCOSAMINE-6-PHOSPHATE ISOMERASE"/>
    <property type="match status" value="1"/>
</dbReference>
<dbReference type="Proteomes" id="UP000199230">
    <property type="component" value="Unassembled WGS sequence"/>
</dbReference>
<comment type="similarity">
    <text evidence="4">Belongs to the glucosamine/galactosamine-6-phosphate isomerase family. NagB subfamily.</text>
</comment>
<evidence type="ECO:0000313" key="7">
    <source>
        <dbReference type="Proteomes" id="UP000199230"/>
    </source>
</evidence>
<keyword evidence="3 4" id="KW-0119">Carbohydrate metabolism</keyword>
<feature type="domain" description="Glucosamine/galactosamine-6-phosphate isomerase" evidence="5">
    <location>
        <begin position="72"/>
        <end position="267"/>
    </location>
</feature>
<comment type="catalytic activity">
    <reaction evidence="1 4">
        <text>alpha-D-glucosamine 6-phosphate + H2O = beta-D-fructose 6-phosphate + NH4(+)</text>
        <dbReference type="Rhea" id="RHEA:12172"/>
        <dbReference type="ChEBI" id="CHEBI:15377"/>
        <dbReference type="ChEBI" id="CHEBI:28938"/>
        <dbReference type="ChEBI" id="CHEBI:57634"/>
        <dbReference type="ChEBI" id="CHEBI:75989"/>
        <dbReference type="EC" id="3.5.99.6"/>
    </reaction>
</comment>
<dbReference type="GO" id="GO:0006043">
    <property type="term" value="P:glucosamine catabolic process"/>
    <property type="evidence" value="ECO:0007669"/>
    <property type="project" value="TreeGrafter"/>
</dbReference>
<protein>
    <recommendedName>
        <fullName evidence="4">Glucosamine-6-phosphate deaminase</fullName>
        <ecNumber evidence="4">3.5.99.6</ecNumber>
    </recommendedName>
    <alternativeName>
        <fullName evidence="4">GlcN6P deaminase</fullName>
        <shortName evidence="4">GNPDA</shortName>
    </alternativeName>
    <alternativeName>
        <fullName evidence="4">Glucosamine-6-phosphate isomerase</fullName>
    </alternativeName>
</protein>
<comment type="caution">
    <text evidence="4">Lacks conserved residue(s) required for the propagation of feature annotation.</text>
</comment>
<dbReference type="PROSITE" id="PS01161">
    <property type="entry name" value="GLC_GALNAC_ISOMERASE"/>
    <property type="match status" value="1"/>
</dbReference>
<evidence type="ECO:0000259" key="5">
    <source>
        <dbReference type="Pfam" id="PF01182"/>
    </source>
</evidence>
<feature type="active site" description="For ring-opening step" evidence="4">
    <location>
        <position position="176"/>
    </location>
</feature>
<dbReference type="InterPro" id="IPR037171">
    <property type="entry name" value="NagB/RpiA_transferase-like"/>
</dbReference>
<dbReference type="CDD" id="cd01399">
    <property type="entry name" value="GlcN6P_deaminase"/>
    <property type="match status" value="1"/>
</dbReference>
<keyword evidence="2 4" id="KW-0378">Hydrolase</keyword>
<dbReference type="EMBL" id="FNPV01000007">
    <property type="protein sequence ID" value="SDZ03614.1"/>
    <property type="molecule type" value="Genomic_DNA"/>
</dbReference>
<dbReference type="Pfam" id="PF01182">
    <property type="entry name" value="Glucosamine_iso"/>
    <property type="match status" value="1"/>
</dbReference>
<dbReference type="GO" id="GO:0006046">
    <property type="term" value="P:N-acetylglucosamine catabolic process"/>
    <property type="evidence" value="ECO:0007669"/>
    <property type="project" value="UniProtKB-UniRule"/>
</dbReference>
<dbReference type="HAMAP" id="MF_01241">
    <property type="entry name" value="GlcN6P_deamin"/>
    <property type="match status" value="1"/>
</dbReference>
<proteinExistence type="inferred from homology"/>
<dbReference type="UniPathway" id="UPA00629">
    <property type="reaction ID" value="UER00684"/>
</dbReference>
<evidence type="ECO:0000256" key="1">
    <source>
        <dbReference type="ARBA" id="ARBA00000644"/>
    </source>
</evidence>
<dbReference type="STRING" id="159292.SAMN05192546_10745"/>
<dbReference type="AlphaFoldDB" id="A0A1H3PQX8"/>
<dbReference type="InterPro" id="IPR004547">
    <property type="entry name" value="Glucosamine6P_isomerase"/>
</dbReference>
<evidence type="ECO:0000256" key="3">
    <source>
        <dbReference type="ARBA" id="ARBA00023277"/>
    </source>
</evidence>
<dbReference type="SUPFAM" id="SSF100950">
    <property type="entry name" value="NagB/RpiA/CoA transferase-like"/>
    <property type="match status" value="1"/>
</dbReference>
<dbReference type="FunFam" id="3.40.50.1360:FF:000003">
    <property type="entry name" value="Glucosamine-6-phosphate deaminase"/>
    <property type="match status" value="1"/>
</dbReference>
<dbReference type="GO" id="GO:0042802">
    <property type="term" value="F:identical protein binding"/>
    <property type="evidence" value="ECO:0007669"/>
    <property type="project" value="TreeGrafter"/>
</dbReference>
<evidence type="ECO:0000313" key="6">
    <source>
        <dbReference type="EMBL" id="SDZ03614.1"/>
    </source>
</evidence>
<organism evidence="6 7">
    <name type="scientific">Tindallia californiensis</name>
    <dbReference type="NCBI Taxonomy" id="159292"/>
    <lineage>
        <taxon>Bacteria</taxon>
        <taxon>Bacillati</taxon>
        <taxon>Bacillota</taxon>
        <taxon>Clostridia</taxon>
        <taxon>Peptostreptococcales</taxon>
        <taxon>Tindalliaceae</taxon>
        <taxon>Tindallia</taxon>
    </lineage>
</organism>
<dbReference type="GO" id="GO:0019262">
    <property type="term" value="P:N-acetylneuraminate catabolic process"/>
    <property type="evidence" value="ECO:0007669"/>
    <property type="project" value="UniProtKB-UniRule"/>
</dbReference>
<dbReference type="EC" id="3.5.99.6" evidence="4"/>
<comment type="pathway">
    <text evidence="4">Amino-sugar metabolism; N-acetylneuraminate degradation; D-fructose 6-phosphate from N-acetylneuraminate: step 5/5.</text>
</comment>
<dbReference type="PANTHER" id="PTHR11280">
    <property type="entry name" value="GLUCOSAMINE-6-PHOSPHATE ISOMERASE"/>
    <property type="match status" value="1"/>
</dbReference>
<reference evidence="6 7" key="1">
    <citation type="submission" date="2016-10" db="EMBL/GenBank/DDBJ databases">
        <authorList>
            <person name="de Groot N.N."/>
        </authorList>
    </citation>
    <scope>NUCLEOTIDE SEQUENCE [LARGE SCALE GENOMIC DNA]</scope>
    <source>
        <strain evidence="6 7">APO</strain>
    </source>
</reference>
<dbReference type="GO" id="GO:0005975">
    <property type="term" value="P:carbohydrate metabolic process"/>
    <property type="evidence" value="ECO:0007669"/>
    <property type="project" value="InterPro"/>
</dbReference>
<feature type="active site" description="Proton acceptor; for ring-opening step" evidence="4">
    <location>
        <position position="178"/>
    </location>
</feature>
<dbReference type="InterPro" id="IPR006148">
    <property type="entry name" value="Glc/Gal-6P_isomerase"/>
</dbReference>
<gene>
    <name evidence="4" type="primary">nagB</name>
    <name evidence="6" type="ORF">SAMN05192546_10745</name>
</gene>
<keyword evidence="7" id="KW-1185">Reference proteome</keyword>
<comment type="function">
    <text evidence="4">Catalyzes the reversible isomerization-deamination of glucosamine 6-phosphate (GlcN6P) to form fructose 6-phosphate (Fru6P) and ammonium ion.</text>
</comment>
<dbReference type="Gene3D" id="3.40.50.1360">
    <property type="match status" value="1"/>
</dbReference>